<feature type="domain" description="Sialate O-acetylesterase" evidence="2">
    <location>
        <begin position="258"/>
        <end position="380"/>
    </location>
</feature>
<proteinExistence type="predicted"/>
<dbReference type="InterPro" id="IPR013783">
    <property type="entry name" value="Ig-like_fold"/>
</dbReference>
<name>A0A518ANK0_9BACT</name>
<dbReference type="GO" id="GO:0005975">
    <property type="term" value="P:carbohydrate metabolic process"/>
    <property type="evidence" value="ECO:0007669"/>
    <property type="project" value="TreeGrafter"/>
</dbReference>
<gene>
    <name evidence="3" type="ORF">Pan181_25070</name>
</gene>
<dbReference type="Gene3D" id="3.40.50.1110">
    <property type="entry name" value="SGNH hydrolase"/>
    <property type="match status" value="1"/>
</dbReference>
<evidence type="ECO:0000313" key="4">
    <source>
        <dbReference type="Proteomes" id="UP000315750"/>
    </source>
</evidence>
<keyword evidence="1" id="KW-0378">Hydrolase</keyword>
<dbReference type="Pfam" id="PF03629">
    <property type="entry name" value="SASA"/>
    <property type="match status" value="2"/>
</dbReference>
<protein>
    <recommendedName>
        <fullName evidence="2">Sialate O-acetylesterase domain-containing protein</fullName>
    </recommendedName>
</protein>
<accession>A0A518ANK0</accession>
<feature type="domain" description="Sialate O-acetylesterase" evidence="2">
    <location>
        <begin position="109"/>
        <end position="230"/>
    </location>
</feature>
<dbReference type="KEGG" id="amuc:Pan181_25070"/>
<dbReference type="GO" id="GO:0001681">
    <property type="term" value="F:sialate O-acetylesterase activity"/>
    <property type="evidence" value="ECO:0007669"/>
    <property type="project" value="InterPro"/>
</dbReference>
<dbReference type="PANTHER" id="PTHR22901:SF0">
    <property type="entry name" value="SIALATE O-ACETYLESTERASE"/>
    <property type="match status" value="1"/>
</dbReference>
<dbReference type="InterPro" id="IPR005181">
    <property type="entry name" value="SASA"/>
</dbReference>
<dbReference type="Gene3D" id="2.60.40.10">
    <property type="entry name" value="Immunoglobulins"/>
    <property type="match status" value="1"/>
</dbReference>
<evidence type="ECO:0000259" key="2">
    <source>
        <dbReference type="Pfam" id="PF03629"/>
    </source>
</evidence>
<evidence type="ECO:0000256" key="1">
    <source>
        <dbReference type="ARBA" id="ARBA00022801"/>
    </source>
</evidence>
<dbReference type="PANTHER" id="PTHR22901">
    <property type="entry name" value="SIALATE O-ACETYLESTERASE"/>
    <property type="match status" value="1"/>
</dbReference>
<dbReference type="AlphaFoldDB" id="A0A518ANK0"/>
<sequence length="523" mass="59366">MHWRTIRTLFLCNILFCQLTVVAVAELRLPSLFTDHMVLQRDEPVPVWGWSDPQATVYVVFAGQTKTTTADENGRWQVTLDPLSVGDPRSLVVEAKQDRLEVKDVLVGEVWICSGQSNMQYALAANADGDLDTLHLPNPNLRYLTVNGVGTQKTCDDFDGAWETDQPGVRKEFSAIGYHFGNRLQGTLGVPIGLIDHSWGGSSCEAWVPREELSGNPLYEPLLKRWDDLVAESDEPAEREKYARIHQDWKNRMLEAVAAGEPIPNWQRPRHQLLSQKRPSNLYHSRVEPLMPMAFRGVIWYQGETNASRAEQYRELFPLMIDTWREHWGQGEFPFYWVQLADYRAEREHPSESDWAELREAQTFTLDRVANTAQVVIIDAGDGIDVHPSDKQLVGDRLARIALTRDYGIEVPYLYPRFVSMEVKEGSIVVELDNVGGGLKTHDKKPVLGFAIAGEERNWVWAEARITGNKRNKVEVSSDEVPEPVAVRYAWADNPVCNLNSSHDLPVTPFRTDDWPMVTAGKH</sequence>
<keyword evidence="4" id="KW-1185">Reference proteome</keyword>
<dbReference type="SUPFAM" id="SSF52266">
    <property type="entry name" value="SGNH hydrolase"/>
    <property type="match status" value="1"/>
</dbReference>
<dbReference type="EMBL" id="CP036278">
    <property type="protein sequence ID" value="QDU56298.1"/>
    <property type="molecule type" value="Genomic_DNA"/>
</dbReference>
<reference evidence="3 4" key="1">
    <citation type="submission" date="2019-02" db="EMBL/GenBank/DDBJ databases">
        <title>Deep-cultivation of Planctomycetes and their phenomic and genomic characterization uncovers novel biology.</title>
        <authorList>
            <person name="Wiegand S."/>
            <person name="Jogler M."/>
            <person name="Boedeker C."/>
            <person name="Pinto D."/>
            <person name="Vollmers J."/>
            <person name="Rivas-Marin E."/>
            <person name="Kohn T."/>
            <person name="Peeters S.H."/>
            <person name="Heuer A."/>
            <person name="Rast P."/>
            <person name="Oberbeckmann S."/>
            <person name="Bunk B."/>
            <person name="Jeske O."/>
            <person name="Meyerdierks A."/>
            <person name="Storesund J.E."/>
            <person name="Kallscheuer N."/>
            <person name="Luecker S."/>
            <person name="Lage O.M."/>
            <person name="Pohl T."/>
            <person name="Merkel B.J."/>
            <person name="Hornburger P."/>
            <person name="Mueller R.-W."/>
            <person name="Bruemmer F."/>
            <person name="Labrenz M."/>
            <person name="Spormann A.M."/>
            <person name="Op den Camp H."/>
            <person name="Overmann J."/>
            <person name="Amann R."/>
            <person name="Jetten M.S.M."/>
            <person name="Mascher T."/>
            <person name="Medema M.H."/>
            <person name="Devos D.P."/>
            <person name="Kaster A.-K."/>
            <person name="Ovreas L."/>
            <person name="Rohde M."/>
            <person name="Galperin M.Y."/>
            <person name="Jogler C."/>
        </authorList>
    </citation>
    <scope>NUCLEOTIDE SEQUENCE [LARGE SCALE GENOMIC DNA]</scope>
    <source>
        <strain evidence="3 4">Pan181</strain>
    </source>
</reference>
<dbReference type="InterPro" id="IPR036514">
    <property type="entry name" value="SGNH_hydro_sf"/>
</dbReference>
<evidence type="ECO:0000313" key="3">
    <source>
        <dbReference type="EMBL" id="QDU56298.1"/>
    </source>
</evidence>
<dbReference type="Proteomes" id="UP000315750">
    <property type="component" value="Chromosome"/>
</dbReference>
<organism evidence="3 4">
    <name type="scientific">Aeoliella mucimassa</name>
    <dbReference type="NCBI Taxonomy" id="2527972"/>
    <lineage>
        <taxon>Bacteria</taxon>
        <taxon>Pseudomonadati</taxon>
        <taxon>Planctomycetota</taxon>
        <taxon>Planctomycetia</taxon>
        <taxon>Pirellulales</taxon>
        <taxon>Lacipirellulaceae</taxon>
        <taxon>Aeoliella</taxon>
    </lineage>
</organism>
<dbReference type="InterPro" id="IPR039329">
    <property type="entry name" value="SIAE"/>
</dbReference>
<dbReference type="OrthoDB" id="9795554at2"/>